<gene>
    <name evidence="1" type="ORF">DERYTH_LOCUS24584</name>
</gene>
<comment type="caution">
    <text evidence="1">The sequence shown here is derived from an EMBL/GenBank/DDBJ whole genome shotgun (WGS) entry which is preliminary data.</text>
</comment>
<proteinExistence type="predicted"/>
<reference evidence="1" key="1">
    <citation type="submission" date="2021-06" db="EMBL/GenBank/DDBJ databases">
        <authorList>
            <person name="Kallberg Y."/>
            <person name="Tangrot J."/>
            <person name="Rosling A."/>
        </authorList>
    </citation>
    <scope>NUCLEOTIDE SEQUENCE</scope>
    <source>
        <strain evidence="1">MA453B</strain>
    </source>
</reference>
<protein>
    <submittedName>
        <fullName evidence="1">13820_t:CDS:1</fullName>
    </submittedName>
</protein>
<keyword evidence="2" id="KW-1185">Reference proteome</keyword>
<dbReference type="EMBL" id="CAJVPY010041968">
    <property type="protein sequence ID" value="CAG8807005.1"/>
    <property type="molecule type" value="Genomic_DNA"/>
</dbReference>
<organism evidence="1 2">
    <name type="scientific">Dentiscutata erythropus</name>
    <dbReference type="NCBI Taxonomy" id="1348616"/>
    <lineage>
        <taxon>Eukaryota</taxon>
        <taxon>Fungi</taxon>
        <taxon>Fungi incertae sedis</taxon>
        <taxon>Mucoromycota</taxon>
        <taxon>Glomeromycotina</taxon>
        <taxon>Glomeromycetes</taxon>
        <taxon>Diversisporales</taxon>
        <taxon>Gigasporaceae</taxon>
        <taxon>Dentiscutata</taxon>
    </lineage>
</organism>
<feature type="non-terminal residue" evidence="1">
    <location>
        <position position="138"/>
    </location>
</feature>
<name>A0A9N9K3D1_9GLOM</name>
<evidence type="ECO:0000313" key="2">
    <source>
        <dbReference type="Proteomes" id="UP000789405"/>
    </source>
</evidence>
<sequence>TLFEGTRQVKFTPKRIVEKRTLPRLCYVCRWQGYLAYSCPEQVKREGQELVIDVQSMKIKERSKRIRTANGEINSIEDVDETSNDEDGLKDDLEMKMGINNDVVDDEIMTRRGLNYAKLIGDDNEAKSGGNRLKMRKS</sequence>
<dbReference type="AlphaFoldDB" id="A0A9N9K3D1"/>
<dbReference type="Proteomes" id="UP000789405">
    <property type="component" value="Unassembled WGS sequence"/>
</dbReference>
<accession>A0A9N9K3D1</accession>
<evidence type="ECO:0000313" key="1">
    <source>
        <dbReference type="EMBL" id="CAG8807005.1"/>
    </source>
</evidence>
<feature type="non-terminal residue" evidence="1">
    <location>
        <position position="1"/>
    </location>
</feature>